<proteinExistence type="predicted"/>
<reference evidence="1 2" key="1">
    <citation type="journal article" date="2023" name="Plants (Basel)">
        <title>Bridging the Gap: Combining Genomics and Transcriptomics Approaches to Understand Stylosanthes scabra, an Orphan Legume from the Brazilian Caatinga.</title>
        <authorList>
            <person name="Ferreira-Neto J.R.C."/>
            <person name="da Silva M.D."/>
            <person name="Binneck E."/>
            <person name="de Melo N.F."/>
            <person name="da Silva R.H."/>
            <person name="de Melo A.L.T.M."/>
            <person name="Pandolfi V."/>
            <person name="Bustamante F.O."/>
            <person name="Brasileiro-Vidal A.C."/>
            <person name="Benko-Iseppon A.M."/>
        </authorList>
    </citation>
    <scope>NUCLEOTIDE SEQUENCE [LARGE SCALE GENOMIC DNA]</scope>
    <source>
        <tissue evidence="1">Leaves</tissue>
    </source>
</reference>
<organism evidence="1 2">
    <name type="scientific">Stylosanthes scabra</name>
    <dbReference type="NCBI Taxonomy" id="79078"/>
    <lineage>
        <taxon>Eukaryota</taxon>
        <taxon>Viridiplantae</taxon>
        <taxon>Streptophyta</taxon>
        <taxon>Embryophyta</taxon>
        <taxon>Tracheophyta</taxon>
        <taxon>Spermatophyta</taxon>
        <taxon>Magnoliopsida</taxon>
        <taxon>eudicotyledons</taxon>
        <taxon>Gunneridae</taxon>
        <taxon>Pentapetalae</taxon>
        <taxon>rosids</taxon>
        <taxon>fabids</taxon>
        <taxon>Fabales</taxon>
        <taxon>Fabaceae</taxon>
        <taxon>Papilionoideae</taxon>
        <taxon>50 kb inversion clade</taxon>
        <taxon>dalbergioids sensu lato</taxon>
        <taxon>Dalbergieae</taxon>
        <taxon>Pterocarpus clade</taxon>
        <taxon>Stylosanthes</taxon>
    </lineage>
</organism>
<gene>
    <name evidence="1" type="ORF">PIB30_088242</name>
</gene>
<accession>A0ABU6WS10</accession>
<dbReference type="EMBL" id="JASCZI010182834">
    <property type="protein sequence ID" value="MED6188689.1"/>
    <property type="molecule type" value="Genomic_DNA"/>
</dbReference>
<keyword evidence="2" id="KW-1185">Reference proteome</keyword>
<evidence type="ECO:0000313" key="1">
    <source>
        <dbReference type="EMBL" id="MED6188689.1"/>
    </source>
</evidence>
<name>A0ABU6WS10_9FABA</name>
<evidence type="ECO:0000313" key="2">
    <source>
        <dbReference type="Proteomes" id="UP001341840"/>
    </source>
</evidence>
<comment type="caution">
    <text evidence="1">The sequence shown here is derived from an EMBL/GenBank/DDBJ whole genome shotgun (WGS) entry which is preliminary data.</text>
</comment>
<dbReference type="Proteomes" id="UP001341840">
    <property type="component" value="Unassembled WGS sequence"/>
</dbReference>
<sequence length="173" mass="18977">MLEDQLYIDMGNVNHVQKLGMLKVVYLLDTGMVFGLVQVVKMADLDNMIEVAVGLMVQKVVHMIGNGKANQDIENVVVCVFEVGMVGQKVGNMVDVGKVSCKVHRVVDIGLGKVIVIHIHSKHFHANLAYMSQNMALVHGKNVGHNRMSNVAQMSKVPPFDNPSLHSLGRDLP</sequence>
<protein>
    <submittedName>
        <fullName evidence="1">Uncharacterized protein</fullName>
    </submittedName>
</protein>